<sequence length="350" mass="40483">MFRRFYHVSMLLYNFKKQGVKLSKMINPKSKKQWYPSQTIDTIPMPSVKSLTKIKYEPGKRGVRRVAVLNKIFMKYITDIMSTGTIAMNIVGKGIEISKVRVTPDFLTVNVFWVCKGDSTDEETESLLNNVAGTLRHELSTLRVMGEVPYIVFVKDRQEAQIADLQRRLAKADYGEDYTPTEIGHLLKTEFTLDTKLSPEMKAKISQLEDDLPISEDPIPEMTHNVYGLDHAAIMSRLLAARRKSKDAWSSLKAECPVISYRAPLSKESEVDTGKQKQELAEFLLKRQILQNKLRKQKRDSREWVEANEQYADDVSDEYQELEDEHYEDYDDPYYVHEIQFPNNGKPNSK</sequence>
<accession>A0AAV1KRK3</accession>
<dbReference type="InterPro" id="IPR023799">
    <property type="entry name" value="RbfA_dom_sf"/>
</dbReference>
<keyword evidence="3" id="KW-1185">Reference proteome</keyword>
<dbReference type="GO" id="GO:0006364">
    <property type="term" value="P:rRNA processing"/>
    <property type="evidence" value="ECO:0007669"/>
    <property type="project" value="InterPro"/>
</dbReference>
<dbReference type="SUPFAM" id="SSF89919">
    <property type="entry name" value="Ribosome-binding factor A, RbfA"/>
    <property type="match status" value="1"/>
</dbReference>
<name>A0AAV1KRK3_9NEOP</name>
<dbReference type="Proteomes" id="UP001314205">
    <property type="component" value="Unassembled WGS sequence"/>
</dbReference>
<dbReference type="Gene3D" id="3.30.300.20">
    <property type="match status" value="1"/>
</dbReference>
<evidence type="ECO:0000313" key="3">
    <source>
        <dbReference type="Proteomes" id="UP001314205"/>
    </source>
</evidence>
<dbReference type="InterPro" id="IPR000238">
    <property type="entry name" value="RbfA"/>
</dbReference>
<dbReference type="AlphaFoldDB" id="A0AAV1KRK3"/>
<gene>
    <name evidence="2" type="ORF">PARMNEM_LOCUS5657</name>
</gene>
<dbReference type="Pfam" id="PF02033">
    <property type="entry name" value="RBFA"/>
    <property type="match status" value="1"/>
</dbReference>
<comment type="caution">
    <text evidence="2">The sequence shown here is derived from an EMBL/GenBank/DDBJ whole genome shotgun (WGS) entry which is preliminary data.</text>
</comment>
<evidence type="ECO:0008006" key="4">
    <source>
        <dbReference type="Google" id="ProtNLM"/>
    </source>
</evidence>
<dbReference type="PANTHER" id="PTHR14725">
    <property type="entry name" value="RIBOSOME-BINDING FACTOR A, MITOCHONDRIAL-RELATED"/>
    <property type="match status" value="1"/>
</dbReference>
<reference evidence="2 3" key="1">
    <citation type="submission" date="2023-11" db="EMBL/GenBank/DDBJ databases">
        <authorList>
            <person name="Hedman E."/>
            <person name="Englund M."/>
            <person name="Stromberg M."/>
            <person name="Nyberg Akerstrom W."/>
            <person name="Nylinder S."/>
            <person name="Jareborg N."/>
            <person name="Kallberg Y."/>
            <person name="Kronander E."/>
        </authorList>
    </citation>
    <scope>NUCLEOTIDE SEQUENCE [LARGE SCALE GENOMIC DNA]</scope>
</reference>
<dbReference type="InterPro" id="IPR039212">
    <property type="entry name" value="RBFA_mitochondrial"/>
</dbReference>
<dbReference type="PANTHER" id="PTHR14725:SF0">
    <property type="entry name" value="RIBOSOME-BINDING FACTOR A, MITOCHONDRIAL-RELATED"/>
    <property type="match status" value="1"/>
</dbReference>
<proteinExistence type="predicted"/>
<evidence type="ECO:0000313" key="2">
    <source>
        <dbReference type="EMBL" id="CAK1584417.1"/>
    </source>
</evidence>
<feature type="region of interest" description="Disordered" evidence="1">
    <location>
        <begin position="297"/>
        <end position="327"/>
    </location>
</feature>
<feature type="compositionally biased region" description="Acidic residues" evidence="1">
    <location>
        <begin position="311"/>
        <end position="327"/>
    </location>
</feature>
<evidence type="ECO:0000256" key="1">
    <source>
        <dbReference type="SAM" id="MobiDB-lite"/>
    </source>
</evidence>
<organism evidence="2 3">
    <name type="scientific">Parnassius mnemosyne</name>
    <name type="common">clouded apollo</name>
    <dbReference type="NCBI Taxonomy" id="213953"/>
    <lineage>
        <taxon>Eukaryota</taxon>
        <taxon>Metazoa</taxon>
        <taxon>Ecdysozoa</taxon>
        <taxon>Arthropoda</taxon>
        <taxon>Hexapoda</taxon>
        <taxon>Insecta</taxon>
        <taxon>Pterygota</taxon>
        <taxon>Neoptera</taxon>
        <taxon>Endopterygota</taxon>
        <taxon>Lepidoptera</taxon>
        <taxon>Glossata</taxon>
        <taxon>Ditrysia</taxon>
        <taxon>Papilionoidea</taxon>
        <taxon>Papilionidae</taxon>
        <taxon>Parnassiinae</taxon>
        <taxon>Parnassini</taxon>
        <taxon>Parnassius</taxon>
        <taxon>Driopa</taxon>
    </lineage>
</organism>
<dbReference type="EMBL" id="CAVLGL010000068">
    <property type="protein sequence ID" value="CAK1584417.1"/>
    <property type="molecule type" value="Genomic_DNA"/>
</dbReference>
<protein>
    <recommendedName>
        <fullName evidence="4">Ribosome-binding factor A, mitochondrial</fullName>
    </recommendedName>
</protein>
<dbReference type="InterPro" id="IPR015946">
    <property type="entry name" value="KH_dom-like_a/b"/>
</dbReference>